<dbReference type="PANTHER" id="PTHR14899:SF0">
    <property type="entry name" value="G KINASE-ANCHORING PROTEIN 1"/>
    <property type="match status" value="1"/>
</dbReference>
<feature type="compositionally biased region" description="Basic residues" evidence="6">
    <location>
        <begin position="819"/>
        <end position="828"/>
    </location>
</feature>
<feature type="region of interest" description="Disordered" evidence="6">
    <location>
        <begin position="679"/>
        <end position="776"/>
    </location>
</feature>
<keyword evidence="3" id="KW-0333">Golgi apparatus</keyword>
<feature type="compositionally biased region" description="Low complexity" evidence="6">
    <location>
        <begin position="702"/>
        <end position="713"/>
    </location>
</feature>
<keyword evidence="4 5" id="KW-0175">Coiled coil</keyword>
<evidence type="ECO:0000256" key="2">
    <source>
        <dbReference type="ARBA" id="ARBA00006662"/>
    </source>
</evidence>
<feature type="compositionally biased region" description="Polar residues" evidence="6">
    <location>
        <begin position="180"/>
        <end position="190"/>
    </location>
</feature>
<dbReference type="AlphaFoldDB" id="A0A9Q1D8K4"/>
<evidence type="ECO:0000256" key="5">
    <source>
        <dbReference type="SAM" id="Coils"/>
    </source>
</evidence>
<dbReference type="InterPro" id="IPR026109">
    <property type="entry name" value="GKAP1"/>
</dbReference>
<dbReference type="Proteomes" id="UP001152803">
    <property type="component" value="Unassembled WGS sequence"/>
</dbReference>
<dbReference type="PANTHER" id="PTHR14899">
    <property type="entry name" value="G KINASE ANCHORING PROTEIN 1"/>
    <property type="match status" value="1"/>
</dbReference>
<feature type="coiled-coil region" evidence="5">
    <location>
        <begin position="11"/>
        <end position="45"/>
    </location>
</feature>
<dbReference type="GO" id="GO:0007165">
    <property type="term" value="P:signal transduction"/>
    <property type="evidence" value="ECO:0007669"/>
    <property type="project" value="InterPro"/>
</dbReference>
<evidence type="ECO:0000313" key="8">
    <source>
        <dbReference type="Proteomes" id="UP001152803"/>
    </source>
</evidence>
<feature type="coiled-coil region" evidence="5">
    <location>
        <begin position="274"/>
        <end position="321"/>
    </location>
</feature>
<name>A0A9Q1D8K4_CONCO</name>
<dbReference type="EMBL" id="JAFJMO010000011">
    <property type="protein sequence ID" value="KAJ8262803.1"/>
    <property type="molecule type" value="Genomic_DNA"/>
</dbReference>
<accession>A0A9Q1D8K4</accession>
<dbReference type="PRINTS" id="PR02083">
    <property type="entry name" value="GKINASEAP1"/>
</dbReference>
<evidence type="ECO:0000256" key="1">
    <source>
        <dbReference type="ARBA" id="ARBA00004555"/>
    </source>
</evidence>
<feature type="compositionally biased region" description="Polar residues" evidence="6">
    <location>
        <begin position="745"/>
        <end position="754"/>
    </location>
</feature>
<comment type="subcellular location">
    <subcellularLocation>
        <location evidence="1">Golgi apparatus</location>
    </subcellularLocation>
</comment>
<dbReference type="OrthoDB" id="5864420at2759"/>
<proteinExistence type="inferred from homology"/>
<reference evidence="7" key="1">
    <citation type="journal article" date="2023" name="Science">
        <title>Genome structures resolve the early diversification of teleost fishes.</title>
        <authorList>
            <person name="Parey E."/>
            <person name="Louis A."/>
            <person name="Montfort J."/>
            <person name="Bouchez O."/>
            <person name="Roques C."/>
            <person name="Iampietro C."/>
            <person name="Lluch J."/>
            <person name="Castinel A."/>
            <person name="Donnadieu C."/>
            <person name="Desvignes T."/>
            <person name="Floi Bucao C."/>
            <person name="Jouanno E."/>
            <person name="Wen M."/>
            <person name="Mejri S."/>
            <person name="Dirks R."/>
            <person name="Jansen H."/>
            <person name="Henkel C."/>
            <person name="Chen W.J."/>
            <person name="Zahm M."/>
            <person name="Cabau C."/>
            <person name="Klopp C."/>
            <person name="Thompson A.W."/>
            <person name="Robinson-Rechavi M."/>
            <person name="Braasch I."/>
            <person name="Lecointre G."/>
            <person name="Bobe J."/>
            <person name="Postlethwait J.H."/>
            <person name="Berthelot C."/>
            <person name="Roest Crollius H."/>
            <person name="Guiguen Y."/>
        </authorList>
    </citation>
    <scope>NUCLEOTIDE SEQUENCE</scope>
    <source>
        <strain evidence="7">Concon-B</strain>
    </source>
</reference>
<evidence type="ECO:0000256" key="6">
    <source>
        <dbReference type="SAM" id="MobiDB-lite"/>
    </source>
</evidence>
<gene>
    <name evidence="7" type="ORF">COCON_G00152600</name>
</gene>
<feature type="region of interest" description="Disordered" evidence="6">
    <location>
        <begin position="567"/>
        <end position="629"/>
    </location>
</feature>
<evidence type="ECO:0000256" key="4">
    <source>
        <dbReference type="ARBA" id="ARBA00023054"/>
    </source>
</evidence>
<feature type="region of interest" description="Disordered" evidence="6">
    <location>
        <begin position="802"/>
        <end position="837"/>
    </location>
</feature>
<evidence type="ECO:0000256" key="3">
    <source>
        <dbReference type="ARBA" id="ARBA00023034"/>
    </source>
</evidence>
<feature type="compositionally biased region" description="Polar residues" evidence="6">
    <location>
        <begin position="154"/>
        <end position="167"/>
    </location>
</feature>
<comment type="similarity">
    <text evidence="2">Belongs to the GKAP1 family.</text>
</comment>
<feature type="coiled-coil region" evidence="5">
    <location>
        <begin position="506"/>
        <end position="545"/>
    </location>
</feature>
<sequence length="1024" mass="116748">MSLKGDCIARQGEREQQVKELQEQVSRLQEQCEALLAALQDERNRNRLQGEQLVEQQLVAERLRDLLSSSTSPSTRRPYSVPLIAPLSRESPTTAVPGSPPAYSLERVMACFRTRSQLLKAQIQEEDEVLLQGYEEEEQQGAKEEDDQSRTFRRSLNLTWTRRSSLAPTHGGRDRRLRPSLQTRATSQSGEEAESGCGDSFRGGADSAEVCSPGPGPVNSLQLLSHARQSHARQSVSETGLKERLIEDLRKTEKVYNVHNLSTDRNGLQEQDGRLQLEEQRRWLEQEEERVLQQRRGLEELREELQRREELLARREALSQERSQIHLKKLRSSQVLERDLLSVSTRLSLMDKELQQGGAAVERLREEREQLCRRRDVLDDRLKDGSVLSPQEEHTLFQVEEAIEVLDAVVEYKDLSIHSRQQASVPPPSDGDMMDRLSALPPPHIKALLLNYFNKVVTLREEERMLRLQCEEQQLQLQEQVGVAGELEAALQRLTVATDRRLTQQQTEHQQSLQRLLQQLSEARGEGVEQNVRRSEGRVQELEKDLFFYKSSSRQLRRKLREINPAFSIEAPPSRGSGHESAESSLCETPAHSTQLEEAPPSSAQGRKRLAEESGRRRGGGRAEAEPMRLPHSPRLQFYCDFVVSEVRFAEDAKTADTEMTSEVISVTTTASRFALLQMDSDSDSDSEPGKTKSGRQGGARAGKTAAGKTNTNNDKRKEKRKKRKEQQQSEANQLRSLAFKKLPQKSSAPQTATVPLPSAGDRPLPQEGWQQWKQRDEQLTSELYEADLEKALMLSKLDYEEHKQDYESVDTTTAAAKGGKKDKRKNQQGKERQRVTVSLKDFHTESNIDQLNKKPEREEPKIVSPAVHDDRFFNKLEDDVSKIVLREKRREQFSNSSGLEVTTSTEHEPDVRAEQLKYEVEKKDLEIERLKTVITQWESKYKEVKARNALLLKILQQGEMKDKAEILLQVEELLNIKEELSSQVTQLHASLEQEKSKVKGLQSDQPKHHQGNKKGKKALEADL</sequence>
<feature type="compositionally biased region" description="Polar residues" evidence="6">
    <location>
        <begin position="583"/>
        <end position="596"/>
    </location>
</feature>
<feature type="region of interest" description="Disordered" evidence="6">
    <location>
        <begin position="135"/>
        <end position="217"/>
    </location>
</feature>
<feature type="compositionally biased region" description="Basic and acidic residues" evidence="6">
    <location>
        <begin position="609"/>
        <end position="629"/>
    </location>
</feature>
<dbReference type="GO" id="GO:0005794">
    <property type="term" value="C:Golgi apparatus"/>
    <property type="evidence" value="ECO:0007669"/>
    <property type="project" value="UniProtKB-SubCell"/>
</dbReference>
<evidence type="ECO:0000313" key="7">
    <source>
        <dbReference type="EMBL" id="KAJ8262803.1"/>
    </source>
</evidence>
<keyword evidence="8" id="KW-1185">Reference proteome</keyword>
<organism evidence="7 8">
    <name type="scientific">Conger conger</name>
    <name type="common">Conger eel</name>
    <name type="synonym">Muraena conger</name>
    <dbReference type="NCBI Taxonomy" id="82655"/>
    <lineage>
        <taxon>Eukaryota</taxon>
        <taxon>Metazoa</taxon>
        <taxon>Chordata</taxon>
        <taxon>Craniata</taxon>
        <taxon>Vertebrata</taxon>
        <taxon>Euteleostomi</taxon>
        <taxon>Actinopterygii</taxon>
        <taxon>Neopterygii</taxon>
        <taxon>Teleostei</taxon>
        <taxon>Anguilliformes</taxon>
        <taxon>Congridae</taxon>
        <taxon>Conger</taxon>
    </lineage>
</organism>
<comment type="caution">
    <text evidence="7">The sequence shown here is derived from an EMBL/GenBank/DDBJ whole genome shotgun (WGS) entry which is preliminary data.</text>
</comment>
<protein>
    <submittedName>
        <fullName evidence="7">Uncharacterized protein</fullName>
    </submittedName>
</protein>
<feature type="region of interest" description="Disordered" evidence="6">
    <location>
        <begin position="986"/>
        <end position="1024"/>
    </location>
</feature>
<feature type="compositionally biased region" description="Acidic residues" evidence="6">
    <location>
        <begin position="135"/>
        <end position="147"/>
    </location>
</feature>
<feature type="coiled-coil region" evidence="5">
    <location>
        <begin position="354"/>
        <end position="381"/>
    </location>
</feature>